<keyword evidence="4" id="KW-0285">Flavoprotein</keyword>
<dbReference type="InterPro" id="IPR036188">
    <property type="entry name" value="FAD/NAD-bd_sf"/>
</dbReference>
<feature type="domain" description="FAD dependent oxidoreductase" evidence="11">
    <location>
        <begin position="7"/>
        <end position="319"/>
    </location>
</feature>
<accession>X7E2X7</accession>
<dbReference type="GO" id="GO:0003884">
    <property type="term" value="F:D-amino-acid oxidase activity"/>
    <property type="evidence" value="ECO:0007669"/>
    <property type="project" value="UniProtKB-EC"/>
</dbReference>
<evidence type="ECO:0000259" key="11">
    <source>
        <dbReference type="Pfam" id="PF01266"/>
    </source>
</evidence>
<evidence type="ECO:0000256" key="2">
    <source>
        <dbReference type="ARBA" id="ARBA00004948"/>
    </source>
</evidence>
<evidence type="ECO:0000256" key="7">
    <source>
        <dbReference type="ARBA" id="ARBA00023002"/>
    </source>
</evidence>
<comment type="pathway">
    <text evidence="2">Cofactor biosynthesis; thiamine diphosphate biosynthesis.</text>
</comment>
<dbReference type="UniPathway" id="UPA00060"/>
<evidence type="ECO:0000256" key="6">
    <source>
        <dbReference type="ARBA" id="ARBA00022977"/>
    </source>
</evidence>
<evidence type="ECO:0000313" key="12">
    <source>
        <dbReference type="EMBL" id="ETX10307.1"/>
    </source>
</evidence>
<evidence type="ECO:0000256" key="8">
    <source>
        <dbReference type="ARBA" id="ARBA00039101"/>
    </source>
</evidence>
<dbReference type="GO" id="GO:0009229">
    <property type="term" value="P:thiamine diphosphate biosynthetic process"/>
    <property type="evidence" value="ECO:0007669"/>
    <property type="project" value="UniProtKB-UniPathway"/>
</dbReference>
<dbReference type="EMBL" id="JAMB01000009">
    <property type="protein sequence ID" value="ETX10307.1"/>
    <property type="molecule type" value="Genomic_DNA"/>
</dbReference>
<name>X7E2X7_9GAMM</name>
<evidence type="ECO:0000313" key="13">
    <source>
        <dbReference type="Proteomes" id="UP000054058"/>
    </source>
</evidence>
<dbReference type="SUPFAM" id="SSF51905">
    <property type="entry name" value="FAD/NAD(P)-binding domain"/>
    <property type="match status" value="1"/>
</dbReference>
<comment type="cofactor">
    <cofactor evidence="1">
        <name>FAD</name>
        <dbReference type="ChEBI" id="CHEBI:57692"/>
    </cofactor>
</comment>
<proteinExistence type="inferred from homology"/>
<dbReference type="SUPFAM" id="SSF54373">
    <property type="entry name" value="FAD-linked reductases, C-terminal domain"/>
    <property type="match status" value="1"/>
</dbReference>
<dbReference type="RefSeq" id="WP_051436221.1">
    <property type="nucleotide sequence ID" value="NZ_JAMB01000009.1"/>
</dbReference>
<comment type="caution">
    <text evidence="12">The sequence shown here is derived from an EMBL/GenBank/DDBJ whole genome shotgun (WGS) entry which is preliminary data.</text>
</comment>
<dbReference type="OrthoDB" id="9790035at2"/>
<dbReference type="InterPro" id="IPR023209">
    <property type="entry name" value="DAO"/>
</dbReference>
<dbReference type="Gene3D" id="3.30.9.10">
    <property type="entry name" value="D-Amino Acid Oxidase, subunit A, domain 2"/>
    <property type="match status" value="2"/>
</dbReference>
<dbReference type="InterPro" id="IPR012727">
    <property type="entry name" value="Gly_oxidase_ThiO"/>
</dbReference>
<dbReference type="NCBIfam" id="TIGR02352">
    <property type="entry name" value="thiamin_ThiO"/>
    <property type="match status" value="1"/>
</dbReference>
<evidence type="ECO:0000256" key="9">
    <source>
        <dbReference type="ARBA" id="ARBA00039751"/>
    </source>
</evidence>
<keyword evidence="7" id="KW-0560">Oxidoreductase</keyword>
<dbReference type="Pfam" id="PF01266">
    <property type="entry name" value="DAO"/>
    <property type="match status" value="1"/>
</dbReference>
<dbReference type="AlphaFoldDB" id="X7E2X7"/>
<keyword evidence="6" id="KW-0784">Thiamine biosynthesis</keyword>
<dbReference type="PANTHER" id="PTHR11530">
    <property type="entry name" value="D-AMINO ACID OXIDASE"/>
    <property type="match status" value="1"/>
</dbReference>
<dbReference type="PANTHER" id="PTHR11530:SF11">
    <property type="entry name" value="D-ASPARTATE OXIDASE"/>
    <property type="match status" value="1"/>
</dbReference>
<protein>
    <recommendedName>
        <fullName evidence="9">D-amino-acid oxidase</fullName>
        <ecNumber evidence="8">1.4.3.3</ecNumber>
    </recommendedName>
</protein>
<organism evidence="12 13">
    <name type="scientific">Marinomonas ushuaiensis DSM 15871</name>
    <dbReference type="NCBI Taxonomy" id="1122207"/>
    <lineage>
        <taxon>Bacteria</taxon>
        <taxon>Pseudomonadati</taxon>
        <taxon>Pseudomonadota</taxon>
        <taxon>Gammaproteobacteria</taxon>
        <taxon>Oceanospirillales</taxon>
        <taxon>Oceanospirillaceae</taxon>
        <taxon>Marinomonas</taxon>
    </lineage>
</organism>
<evidence type="ECO:0000256" key="10">
    <source>
        <dbReference type="ARBA" id="ARBA00049547"/>
    </source>
</evidence>
<evidence type="ECO:0000256" key="3">
    <source>
        <dbReference type="ARBA" id="ARBA00006730"/>
    </source>
</evidence>
<evidence type="ECO:0000256" key="1">
    <source>
        <dbReference type="ARBA" id="ARBA00001974"/>
    </source>
</evidence>
<comment type="catalytic activity">
    <reaction evidence="10">
        <text>a D-alpha-amino acid + O2 + H2O = a 2-oxocarboxylate + H2O2 + NH4(+)</text>
        <dbReference type="Rhea" id="RHEA:21816"/>
        <dbReference type="ChEBI" id="CHEBI:15377"/>
        <dbReference type="ChEBI" id="CHEBI:15379"/>
        <dbReference type="ChEBI" id="CHEBI:16240"/>
        <dbReference type="ChEBI" id="CHEBI:28938"/>
        <dbReference type="ChEBI" id="CHEBI:35179"/>
        <dbReference type="ChEBI" id="CHEBI:59871"/>
        <dbReference type="EC" id="1.4.3.3"/>
    </reaction>
    <physiologicalReaction direction="left-to-right" evidence="10">
        <dbReference type="Rhea" id="RHEA:21817"/>
    </physiologicalReaction>
</comment>
<evidence type="ECO:0000256" key="5">
    <source>
        <dbReference type="ARBA" id="ARBA00022827"/>
    </source>
</evidence>
<dbReference type="EC" id="1.4.3.3" evidence="8"/>
<keyword evidence="5" id="KW-0274">FAD</keyword>
<gene>
    <name evidence="12" type="ORF">MUS1_15430</name>
</gene>
<keyword evidence="13" id="KW-1185">Reference proteome</keyword>
<dbReference type="Gene3D" id="3.50.50.60">
    <property type="entry name" value="FAD/NAD(P)-binding domain"/>
    <property type="match status" value="2"/>
</dbReference>
<comment type="similarity">
    <text evidence="3">Belongs to the DAMOX/DASOX family.</text>
</comment>
<sequence>MNAFTEHVVVLGAGVAGLCVATELVARGIFPKVIDRQLEPGPESCSWWAGGMLAPYCEVESAEEAVLHYGKKAATWWQKHTDVVEHQGSLVLALDRDQADLKRFAKRTQAYDVLDADEITELEPDLSGRFSRGLYYREEAHLSPRNALRALKTKLIQQGVTFINQSADPDMLAKDSLVIDCRGIKAKPDLDGLRGVKGEMLILRCPEVQLTRPVRLLHPRIPLYIVPRGDGVYMLGATMVESSAKKHASVRSVMELLNAAYAINPAFGEAEILEIGVDSRPAFANNLPRIRRQGQIIRANGLYRHGFLLAPTLAKMVVDYLEQGIESEWFDTTNLTTTEETINL</sequence>
<dbReference type="eggNOG" id="COG0665">
    <property type="taxonomic scope" value="Bacteria"/>
</dbReference>
<dbReference type="GO" id="GO:0071949">
    <property type="term" value="F:FAD binding"/>
    <property type="evidence" value="ECO:0007669"/>
    <property type="project" value="InterPro"/>
</dbReference>
<dbReference type="GO" id="GO:0009228">
    <property type="term" value="P:thiamine biosynthetic process"/>
    <property type="evidence" value="ECO:0007669"/>
    <property type="project" value="UniProtKB-KW"/>
</dbReference>
<dbReference type="InterPro" id="IPR006076">
    <property type="entry name" value="FAD-dep_OxRdtase"/>
</dbReference>
<reference evidence="12 13" key="1">
    <citation type="submission" date="2014-01" db="EMBL/GenBank/DDBJ databases">
        <title>Marinomonas ushuaiensis DSM 15871 Genome Sequencing.</title>
        <authorList>
            <person name="Lai Q."/>
            <person name="Shao Z.S."/>
        </authorList>
    </citation>
    <scope>NUCLEOTIDE SEQUENCE [LARGE SCALE GENOMIC DNA]</scope>
    <source>
        <strain evidence="12 13">DSM 15871</strain>
    </source>
</reference>
<dbReference type="PATRIC" id="fig|1122207.3.peg.2236"/>
<dbReference type="STRING" id="1122207.MUS1_15430"/>
<evidence type="ECO:0000256" key="4">
    <source>
        <dbReference type="ARBA" id="ARBA00022630"/>
    </source>
</evidence>
<dbReference type="Proteomes" id="UP000054058">
    <property type="component" value="Unassembled WGS sequence"/>
</dbReference>
<dbReference type="GO" id="GO:0046416">
    <property type="term" value="P:D-amino acid metabolic process"/>
    <property type="evidence" value="ECO:0007669"/>
    <property type="project" value="InterPro"/>
</dbReference>